<dbReference type="AlphaFoldDB" id="A0A1P9WWA7"/>
<accession>A0A1P9WWA7</accession>
<dbReference type="InterPro" id="IPR014985">
    <property type="entry name" value="WbqC"/>
</dbReference>
<name>A0A1P9WWA7_9BACT</name>
<reference evidence="1 2" key="1">
    <citation type="submission" date="2016-01" db="EMBL/GenBank/DDBJ databases">
        <authorList>
            <person name="Oliw E.H."/>
        </authorList>
    </citation>
    <scope>NUCLEOTIDE SEQUENCE [LARGE SCALE GENOMIC DNA]</scope>
    <source>
        <strain evidence="1 2">DY10</strain>
    </source>
</reference>
<evidence type="ECO:0000313" key="2">
    <source>
        <dbReference type="Proteomes" id="UP000187941"/>
    </source>
</evidence>
<dbReference type="RefSeq" id="WP_077131093.1">
    <property type="nucleotide sequence ID" value="NZ_CP014263.1"/>
</dbReference>
<protein>
    <recommendedName>
        <fullName evidence="3">WbqC-like protein</fullName>
    </recommendedName>
</protein>
<sequence length="237" mass="27319">MTLAIMQPYFLPYIGYMQLMKAVDTFVLYDDVAFINRGWINRNKLLINGQEYLFTVPLKDASQNKRINEVHLADDPKWRGKLLKTIEQGYRKAPHYETVMPLTEKIINFATDSIADLVHTSLVELNQYLNLQTQLVPSSSIYNNADLKAQERILDICRQTNATRYINPIGGTELYDKPTFANAGIELNFIKAKQVIYKQSVRATDNSEFIPWLSVVDILMWCDVPTVQAMLTEYELL</sequence>
<evidence type="ECO:0008006" key="3">
    <source>
        <dbReference type="Google" id="ProtNLM"/>
    </source>
</evidence>
<evidence type="ECO:0000313" key="1">
    <source>
        <dbReference type="EMBL" id="AQG79659.1"/>
    </source>
</evidence>
<dbReference type="STRING" id="1178516.AWR27_10155"/>
<dbReference type="Pfam" id="PF08889">
    <property type="entry name" value="WbqC"/>
    <property type="match status" value="1"/>
</dbReference>
<dbReference type="EMBL" id="CP014263">
    <property type="protein sequence ID" value="AQG79659.1"/>
    <property type="molecule type" value="Genomic_DNA"/>
</dbReference>
<dbReference type="KEGG" id="smon:AWR27_10155"/>
<dbReference type="Proteomes" id="UP000187941">
    <property type="component" value="Chromosome"/>
</dbReference>
<organism evidence="1 2">
    <name type="scientific">Spirosoma montaniterrae</name>
    <dbReference type="NCBI Taxonomy" id="1178516"/>
    <lineage>
        <taxon>Bacteria</taxon>
        <taxon>Pseudomonadati</taxon>
        <taxon>Bacteroidota</taxon>
        <taxon>Cytophagia</taxon>
        <taxon>Cytophagales</taxon>
        <taxon>Cytophagaceae</taxon>
        <taxon>Spirosoma</taxon>
    </lineage>
</organism>
<keyword evidence="2" id="KW-1185">Reference proteome</keyword>
<gene>
    <name evidence="1" type="ORF">AWR27_10155</name>
</gene>
<proteinExistence type="predicted"/>
<dbReference type="OrthoDB" id="3611744at2"/>